<feature type="compositionally biased region" description="Basic and acidic residues" evidence="1">
    <location>
        <begin position="693"/>
        <end position="717"/>
    </location>
</feature>
<keyword evidence="3" id="KW-1185">Reference proteome</keyword>
<feature type="region of interest" description="Disordered" evidence="1">
    <location>
        <begin position="893"/>
        <end position="982"/>
    </location>
</feature>
<feature type="region of interest" description="Disordered" evidence="1">
    <location>
        <begin position="1107"/>
        <end position="1128"/>
    </location>
</feature>
<feature type="region of interest" description="Disordered" evidence="1">
    <location>
        <begin position="415"/>
        <end position="440"/>
    </location>
</feature>
<dbReference type="AlphaFoldDB" id="A0AAD5SCX5"/>
<proteinExistence type="predicted"/>
<feature type="compositionally biased region" description="Basic and acidic residues" evidence="1">
    <location>
        <begin position="145"/>
        <end position="155"/>
    </location>
</feature>
<reference evidence="2" key="1">
    <citation type="submission" date="2020-05" db="EMBL/GenBank/DDBJ databases">
        <title>Phylogenomic resolution of chytrid fungi.</title>
        <authorList>
            <person name="Stajich J.E."/>
            <person name="Amses K."/>
            <person name="Simmons R."/>
            <person name="Seto K."/>
            <person name="Myers J."/>
            <person name="Bonds A."/>
            <person name="Quandt C.A."/>
            <person name="Barry K."/>
            <person name="Liu P."/>
            <person name="Grigoriev I."/>
            <person name="Longcore J.E."/>
            <person name="James T.Y."/>
        </authorList>
    </citation>
    <scope>NUCLEOTIDE SEQUENCE</scope>
    <source>
        <strain evidence="2">JEL0318</strain>
    </source>
</reference>
<feature type="region of interest" description="Disordered" evidence="1">
    <location>
        <begin position="1010"/>
        <end position="1038"/>
    </location>
</feature>
<evidence type="ECO:0000256" key="1">
    <source>
        <dbReference type="SAM" id="MobiDB-lite"/>
    </source>
</evidence>
<accession>A0AAD5SCX5</accession>
<feature type="region of interest" description="Disordered" evidence="1">
    <location>
        <begin position="1065"/>
        <end position="1086"/>
    </location>
</feature>
<evidence type="ECO:0000313" key="2">
    <source>
        <dbReference type="EMBL" id="KAJ3051045.1"/>
    </source>
</evidence>
<sequence length="1229" mass="137351">MGRPHRTIFVKSLPAGKDRADLLDYIRSNHAFGFRRIIYERDGKRQRSAPKGVPTLKSIAPIGTSLLVFSDVDSATSALEGIRSNTVIELDFAKDDVAFRPPARGEKDASRILSLSQPSPLSHPELEKIMRCYRGFESYDLLDDGSQRQHNDHPPRRNSHHTLRPEPTAHITFRDALCAEQAVDDLCDFTNIFASFVSDPEHTQKLPSNRHHLKSNPPASRINFHALAWIHLNEIPAESTYTALYQQFTSIEGFRFISFQPDALFLGFTAVEEAETALTQLHRNTKMVVRHANNVDLYSIQHLLRHVRHPMNPSPPSSMLFIRVPQFLPSSRVVELCKAFEGFVDATFSKDHLVVTFETVEQAEIADKALDEGTDLFVDFFKSHRTDDGRHDHLRYGRRADGQDEAADHSEVLGPRRRSNFGGLVGAAGERGRSVDDASVGSSRRSSAAHLYVPHGHAEGEQAADRSEGLHGVHERYDRRAATGQRHLFDDRHDIVSSDNESVFSDLSASTRSRRTSLRPGGRANRSDASMLGSRTIYVGNVSEMEKPAAKKFASSFPGFLRIHFGQTNFRLMFDTHTHAREAMAKMRENHVDWKTSFARKEVEEKIIETVGDESNVIWISTLYWAEGSLFTLFTTHYPGFDHLDYQAAHSWVHFKDVQSAKKALEDLNSRTNLYAVFSSKYVKRDKSHSRPHHDDDMSTVKGREREKEDGVRHAWEAHGSGAGRRKHGHNVTVARAESEAGGSDLFSDHHSESGRSTSGVVKSRVSPGAEHFPTRRLDAKRPKQIRSNVLLIRNSAVTSAAELETIFSSYAGFESLKVFKKATTLLFLKFKTVDSAAAVYGSYELRETLGKGYGGVSFFYRVSGDDDVPYEWANQIEVGHEEDQHHLHLVIPKPSTPEHHHDEDSEHPHHDHDDHDHEHDLHDDDYHSHEGVGADPWSLPPKSREATPDDMAAMEANGKADWGGGGRGPGEEEPQSAVSTASSLFDIHRPWYEAVDETVTAFPPSVVRREKTPSAPINPPKVDKPVAPPPESTNAVRRTPSLAEVVNSAPVFVPSSFTAEAMMEEEDLGEDEPVAREEDLTHGTQDVEDYEDLENGHPVHTLRDASPFEAYPTPPENHSPLPSDTKTDRTESLLAELETLRTDLSSSRRTLSLVESEVTRVTKMVEEVGVKEIGAADVWGEKTDGLAVVERLERLVKGLVTEVIALRAGCATNQRDSELLQPEDHTAE</sequence>
<dbReference type="EMBL" id="JADGJD010000441">
    <property type="protein sequence ID" value="KAJ3051045.1"/>
    <property type="molecule type" value="Genomic_DNA"/>
</dbReference>
<feature type="region of interest" description="Disordered" evidence="1">
    <location>
        <begin position="143"/>
        <end position="165"/>
    </location>
</feature>
<protein>
    <recommendedName>
        <fullName evidence="4">RRM domain-containing protein</fullName>
    </recommendedName>
</protein>
<feature type="region of interest" description="Disordered" evidence="1">
    <location>
        <begin position="506"/>
        <end position="527"/>
    </location>
</feature>
<evidence type="ECO:0008006" key="4">
    <source>
        <dbReference type="Google" id="ProtNLM"/>
    </source>
</evidence>
<feature type="region of interest" description="Disordered" evidence="1">
    <location>
        <begin position="686"/>
        <end position="775"/>
    </location>
</feature>
<dbReference type="Proteomes" id="UP001212841">
    <property type="component" value="Unassembled WGS sequence"/>
</dbReference>
<evidence type="ECO:0000313" key="3">
    <source>
        <dbReference type="Proteomes" id="UP001212841"/>
    </source>
</evidence>
<organism evidence="2 3">
    <name type="scientific">Rhizophlyctis rosea</name>
    <dbReference type="NCBI Taxonomy" id="64517"/>
    <lineage>
        <taxon>Eukaryota</taxon>
        <taxon>Fungi</taxon>
        <taxon>Fungi incertae sedis</taxon>
        <taxon>Chytridiomycota</taxon>
        <taxon>Chytridiomycota incertae sedis</taxon>
        <taxon>Chytridiomycetes</taxon>
        <taxon>Rhizophlyctidales</taxon>
        <taxon>Rhizophlyctidaceae</taxon>
        <taxon>Rhizophlyctis</taxon>
    </lineage>
</organism>
<name>A0AAD5SCX5_9FUNG</name>
<gene>
    <name evidence="2" type="ORF">HK097_007988</name>
</gene>
<comment type="caution">
    <text evidence="2">The sequence shown here is derived from an EMBL/GenBank/DDBJ whole genome shotgun (WGS) entry which is preliminary data.</text>
</comment>
<feature type="compositionally biased region" description="Basic and acidic residues" evidence="1">
    <location>
        <begin position="897"/>
        <end position="933"/>
    </location>
</feature>